<dbReference type="Proteomes" id="UP000216215">
    <property type="component" value="Unassembled WGS sequence"/>
</dbReference>
<dbReference type="InterPro" id="IPR012912">
    <property type="entry name" value="Plasmid_pRiA4b_Orf3-like"/>
</dbReference>
<dbReference type="Pfam" id="PF07929">
    <property type="entry name" value="PRiA4_ORF3"/>
    <property type="match status" value="1"/>
</dbReference>
<evidence type="ECO:0000313" key="2">
    <source>
        <dbReference type="EMBL" id="PAP98595.1"/>
    </source>
</evidence>
<protein>
    <recommendedName>
        <fullName evidence="1">Plasmid pRiA4b Orf3-like domain-containing protein</fullName>
    </recommendedName>
</protein>
<dbReference type="AlphaFoldDB" id="A0AB36R1R1"/>
<reference evidence="3" key="1">
    <citation type="submission" date="2017-08" db="EMBL/GenBank/DDBJ databases">
        <title>Mesorhizobium wenxinae sp. nov., a novel rhizobial species isolated from root nodules of chickpea (Cicer arietinum L.).</title>
        <authorList>
            <person name="Zhang J."/>
        </authorList>
    </citation>
    <scope>NUCLEOTIDE SEQUENCE [LARGE SCALE GENOMIC DNA]</scope>
    <source>
        <strain evidence="3">USDA 3392</strain>
    </source>
</reference>
<dbReference type="InterPro" id="IPR024047">
    <property type="entry name" value="MM3350-like_sf"/>
</dbReference>
<proteinExistence type="predicted"/>
<gene>
    <name evidence="2" type="ORF">CIT25_30125</name>
</gene>
<feature type="domain" description="Plasmid pRiA4b Orf3-like" evidence="1">
    <location>
        <begin position="2"/>
        <end position="118"/>
    </location>
</feature>
<dbReference type="SUPFAM" id="SSF159941">
    <property type="entry name" value="MM3350-like"/>
    <property type="match status" value="1"/>
</dbReference>
<sequence length="200" mass="22960">MVWRRVQVPSTMTLREFHGVLQVAMGWEGIHLYQFVIHTVRYGSWEAGARSPVVTLGNLQLRKGSRFLYEYDLNTPWEHEVRLEERRPVKHGAHYPACTGGESNCPPEDCGGPGAWMWQRDEALGPDLHEDLATALEFITEIGDTRSLAVLDDPDRAGELQELLFRIKGRATLLGQSFEERKVNDRLRQSEHLILMHQQM</sequence>
<dbReference type="EMBL" id="NPKI01000044">
    <property type="protein sequence ID" value="PAP98595.1"/>
    <property type="molecule type" value="Genomic_DNA"/>
</dbReference>
<accession>A0AB36R1R1</accession>
<dbReference type="PANTHER" id="PTHR41878:SF1">
    <property type="entry name" value="TNPR PROTEIN"/>
    <property type="match status" value="1"/>
</dbReference>
<keyword evidence="3" id="KW-1185">Reference proteome</keyword>
<evidence type="ECO:0000259" key="1">
    <source>
        <dbReference type="Pfam" id="PF07929"/>
    </source>
</evidence>
<comment type="caution">
    <text evidence="2">The sequence shown here is derived from an EMBL/GenBank/DDBJ whole genome shotgun (WGS) entry which is preliminary data.</text>
</comment>
<organism evidence="2 3">
    <name type="scientific">Mesorhizobium mediterraneum</name>
    <dbReference type="NCBI Taxonomy" id="43617"/>
    <lineage>
        <taxon>Bacteria</taxon>
        <taxon>Pseudomonadati</taxon>
        <taxon>Pseudomonadota</taxon>
        <taxon>Alphaproteobacteria</taxon>
        <taxon>Hyphomicrobiales</taxon>
        <taxon>Phyllobacteriaceae</taxon>
        <taxon>Mesorhizobium</taxon>
    </lineage>
</organism>
<dbReference type="Gene3D" id="3.10.290.30">
    <property type="entry name" value="MM3350-like"/>
    <property type="match status" value="1"/>
</dbReference>
<dbReference type="PANTHER" id="PTHR41878">
    <property type="entry name" value="LEXA REPRESSOR-RELATED"/>
    <property type="match status" value="1"/>
</dbReference>
<evidence type="ECO:0000313" key="3">
    <source>
        <dbReference type="Proteomes" id="UP000216215"/>
    </source>
</evidence>
<name>A0AB36R1R1_9HYPH</name>